<gene>
    <name evidence="2" type="ORF">SMN809_LOCUS57894</name>
</gene>
<dbReference type="Pfam" id="PF18139">
    <property type="entry name" value="LSDAT_euk"/>
    <property type="match status" value="1"/>
</dbReference>
<dbReference type="InterPro" id="IPR041491">
    <property type="entry name" value="TRPM_SLOG"/>
</dbReference>
<reference evidence="2" key="1">
    <citation type="submission" date="2021-02" db="EMBL/GenBank/DDBJ databases">
        <authorList>
            <person name="Nowell W R."/>
        </authorList>
    </citation>
    <scope>NUCLEOTIDE SEQUENCE</scope>
</reference>
<name>A0A8S3E220_9BILA</name>
<sequence>IITGGMNTGIMKLVGEIVQINPDRSRPIPLIGIGTWGCVSGFKDLEVEGANVNYAKARSDRK</sequence>
<protein>
    <recommendedName>
        <fullName evidence="1">TRPM SLOG domain-containing protein</fullName>
    </recommendedName>
</protein>
<evidence type="ECO:0000313" key="2">
    <source>
        <dbReference type="EMBL" id="CAF5026489.1"/>
    </source>
</evidence>
<evidence type="ECO:0000313" key="3">
    <source>
        <dbReference type="Proteomes" id="UP000676336"/>
    </source>
</evidence>
<comment type="caution">
    <text evidence="2">The sequence shown here is derived from an EMBL/GenBank/DDBJ whole genome shotgun (WGS) entry which is preliminary data.</text>
</comment>
<dbReference type="Proteomes" id="UP000676336">
    <property type="component" value="Unassembled WGS sequence"/>
</dbReference>
<feature type="domain" description="TRPM SLOG" evidence="1">
    <location>
        <begin position="1"/>
        <end position="59"/>
    </location>
</feature>
<accession>A0A8S3E220</accession>
<proteinExistence type="predicted"/>
<dbReference type="EMBL" id="CAJOBI010214597">
    <property type="protein sequence ID" value="CAF5026489.1"/>
    <property type="molecule type" value="Genomic_DNA"/>
</dbReference>
<evidence type="ECO:0000259" key="1">
    <source>
        <dbReference type="Pfam" id="PF18139"/>
    </source>
</evidence>
<feature type="non-terminal residue" evidence="2">
    <location>
        <position position="1"/>
    </location>
</feature>
<dbReference type="AlphaFoldDB" id="A0A8S3E220"/>
<organism evidence="2 3">
    <name type="scientific">Rotaria magnacalcarata</name>
    <dbReference type="NCBI Taxonomy" id="392030"/>
    <lineage>
        <taxon>Eukaryota</taxon>
        <taxon>Metazoa</taxon>
        <taxon>Spiralia</taxon>
        <taxon>Gnathifera</taxon>
        <taxon>Rotifera</taxon>
        <taxon>Eurotatoria</taxon>
        <taxon>Bdelloidea</taxon>
        <taxon>Philodinida</taxon>
        <taxon>Philodinidae</taxon>
        <taxon>Rotaria</taxon>
    </lineage>
</organism>
<feature type="non-terminal residue" evidence="2">
    <location>
        <position position="62"/>
    </location>
</feature>